<keyword evidence="1" id="KW-1133">Transmembrane helix</keyword>
<proteinExistence type="predicted"/>
<organism evidence="2 3">
    <name type="scientific">Corchorus olitorius</name>
    <dbReference type="NCBI Taxonomy" id="93759"/>
    <lineage>
        <taxon>Eukaryota</taxon>
        <taxon>Viridiplantae</taxon>
        <taxon>Streptophyta</taxon>
        <taxon>Embryophyta</taxon>
        <taxon>Tracheophyta</taxon>
        <taxon>Spermatophyta</taxon>
        <taxon>Magnoliopsida</taxon>
        <taxon>eudicotyledons</taxon>
        <taxon>Gunneridae</taxon>
        <taxon>Pentapetalae</taxon>
        <taxon>rosids</taxon>
        <taxon>malvids</taxon>
        <taxon>Malvales</taxon>
        <taxon>Malvaceae</taxon>
        <taxon>Grewioideae</taxon>
        <taxon>Apeibeae</taxon>
        <taxon>Corchorus</taxon>
    </lineage>
</organism>
<protein>
    <recommendedName>
        <fullName evidence="4">Transmembrane protein</fullName>
    </recommendedName>
</protein>
<evidence type="ECO:0000256" key="1">
    <source>
        <dbReference type="SAM" id="Phobius"/>
    </source>
</evidence>
<reference evidence="3" key="1">
    <citation type="submission" date="2013-09" db="EMBL/GenBank/DDBJ databases">
        <title>Corchorus olitorius genome sequencing.</title>
        <authorList>
            <person name="Alam M."/>
            <person name="Haque M.S."/>
            <person name="Islam M.S."/>
            <person name="Emdad E.M."/>
            <person name="Islam M.M."/>
            <person name="Ahmed B."/>
            <person name="Halim A."/>
            <person name="Hossen Q.M.M."/>
            <person name="Hossain M.Z."/>
            <person name="Ahmed R."/>
            <person name="Khan M.M."/>
            <person name="Islam R."/>
            <person name="Rashid M.M."/>
            <person name="Khan S.A."/>
            <person name="Rahman M.S."/>
            <person name="Alam M."/>
            <person name="Yahiya A.S."/>
            <person name="Khan M.S."/>
            <person name="Azam M.S."/>
            <person name="Haque T."/>
            <person name="Lashkar M.Z.H."/>
            <person name="Akhand A.I."/>
            <person name="Morshed G."/>
            <person name="Roy S."/>
            <person name="Uddin K.S."/>
            <person name="Rabeya T."/>
            <person name="Hossain A.S."/>
            <person name="Chowdhury A."/>
            <person name="Snigdha A.R."/>
            <person name="Mortoza M.S."/>
            <person name="Matin S.A."/>
            <person name="Hoque S.M.E."/>
            <person name="Islam M.K."/>
            <person name="Roy D.K."/>
            <person name="Haider R."/>
            <person name="Moosa M.M."/>
            <person name="Elias S.M."/>
            <person name="Hasan A.M."/>
            <person name="Jahan S."/>
            <person name="Shafiuddin M."/>
            <person name="Mahmood N."/>
            <person name="Shommy N.S."/>
        </authorList>
    </citation>
    <scope>NUCLEOTIDE SEQUENCE [LARGE SCALE GENOMIC DNA]</scope>
    <source>
        <strain evidence="3">cv. O-4</strain>
    </source>
</reference>
<evidence type="ECO:0008006" key="4">
    <source>
        <dbReference type="Google" id="ProtNLM"/>
    </source>
</evidence>
<accession>A0A1R3JWG8</accession>
<gene>
    <name evidence="2" type="ORF">COLO4_13498</name>
</gene>
<feature type="transmembrane region" description="Helical" evidence="1">
    <location>
        <begin position="152"/>
        <end position="168"/>
    </location>
</feature>
<keyword evidence="3" id="KW-1185">Reference proteome</keyword>
<dbReference type="AlphaFoldDB" id="A0A1R3JWG8"/>
<keyword evidence="1" id="KW-0472">Membrane</keyword>
<sequence>MQGTLQFKSPFLHFNRILSLNPSLEPNSSLQSFNCSTKSPILPHKSTQKPILCARNSKSRYGYQRSSKFILELISLASDLRILPQPLDLVAQNLVGRDGRGLRFLNGLKGVSFNGRRRTTTRRRNGMKVLGFSVLLGSCILCLWFGKELRSELVFGVLGFGFFVAALIKEWNKGLKNWIFGVCCVGVLVGFGLSGNKGMKLIQETKISSSSSQMVEFLRRGRRRGRWRL</sequence>
<keyword evidence="1" id="KW-0812">Transmembrane</keyword>
<name>A0A1R3JWG8_9ROSI</name>
<feature type="transmembrane region" description="Helical" evidence="1">
    <location>
        <begin position="175"/>
        <end position="193"/>
    </location>
</feature>
<evidence type="ECO:0000313" key="3">
    <source>
        <dbReference type="Proteomes" id="UP000187203"/>
    </source>
</evidence>
<dbReference type="Proteomes" id="UP000187203">
    <property type="component" value="Unassembled WGS sequence"/>
</dbReference>
<dbReference type="EMBL" id="AWUE01015189">
    <property type="protein sequence ID" value="OMO99121.1"/>
    <property type="molecule type" value="Genomic_DNA"/>
</dbReference>
<evidence type="ECO:0000313" key="2">
    <source>
        <dbReference type="EMBL" id="OMO99121.1"/>
    </source>
</evidence>
<dbReference type="OrthoDB" id="1738566at2759"/>
<comment type="caution">
    <text evidence="2">The sequence shown here is derived from an EMBL/GenBank/DDBJ whole genome shotgun (WGS) entry which is preliminary data.</text>
</comment>
<feature type="transmembrane region" description="Helical" evidence="1">
    <location>
        <begin position="126"/>
        <end position="146"/>
    </location>
</feature>